<evidence type="ECO:0000256" key="7">
    <source>
        <dbReference type="SAM" id="MobiDB-lite"/>
    </source>
</evidence>
<dbReference type="RefSeq" id="WP_200115431.1">
    <property type="nucleotide sequence ID" value="NZ_JAEHOH010000012.1"/>
</dbReference>
<feature type="region of interest" description="Disordered" evidence="7">
    <location>
        <begin position="454"/>
        <end position="498"/>
    </location>
</feature>
<evidence type="ECO:0000313" key="10">
    <source>
        <dbReference type="Proteomes" id="UP000608530"/>
    </source>
</evidence>
<feature type="domain" description="Luciferase-like" evidence="8">
    <location>
        <begin position="31"/>
        <end position="397"/>
    </location>
</feature>
<dbReference type="EC" id="1.14.-.-" evidence="9"/>
<reference evidence="9" key="1">
    <citation type="submission" date="2020-12" db="EMBL/GenBank/DDBJ databases">
        <title>Leucobacter sp. CAS1, isolated from Chromium sludge.</title>
        <authorList>
            <person name="Xu Z."/>
        </authorList>
    </citation>
    <scope>NUCLEOTIDE SEQUENCE</scope>
    <source>
        <strain evidence="9">CSA1</strain>
    </source>
</reference>
<keyword evidence="10" id="KW-1185">Reference proteome</keyword>
<evidence type="ECO:0000256" key="1">
    <source>
        <dbReference type="ARBA" id="ARBA00022630"/>
    </source>
</evidence>
<accession>A0A934UVB5</accession>
<keyword evidence="2 6" id="KW-0288">FMN</keyword>
<keyword evidence="1 6" id="KW-0285">Flavoprotein</keyword>
<evidence type="ECO:0000313" key="9">
    <source>
        <dbReference type="EMBL" id="MBK0419286.1"/>
    </source>
</evidence>
<dbReference type="PANTHER" id="PTHR30011:SF16">
    <property type="entry name" value="C2H2 FINGER DOMAIN TRANSCRIPTION FACTOR (EUROFUNG)-RELATED"/>
    <property type="match status" value="1"/>
</dbReference>
<dbReference type="AlphaFoldDB" id="A0A934UVB5"/>
<dbReference type="PIRSF" id="PIRSF000337">
    <property type="entry name" value="NTA_MOA"/>
    <property type="match status" value="1"/>
</dbReference>
<evidence type="ECO:0000256" key="4">
    <source>
        <dbReference type="ARBA" id="ARBA00023033"/>
    </source>
</evidence>
<evidence type="ECO:0000256" key="6">
    <source>
        <dbReference type="PIRSR" id="PIRSR000337-1"/>
    </source>
</evidence>
<gene>
    <name evidence="9" type="ORF">JD276_09595</name>
</gene>
<evidence type="ECO:0000259" key="8">
    <source>
        <dbReference type="Pfam" id="PF00296"/>
    </source>
</evidence>
<dbReference type="Proteomes" id="UP000608530">
    <property type="component" value="Unassembled WGS sequence"/>
</dbReference>
<dbReference type="GO" id="GO:0004497">
    <property type="term" value="F:monooxygenase activity"/>
    <property type="evidence" value="ECO:0007669"/>
    <property type="project" value="UniProtKB-KW"/>
</dbReference>
<keyword evidence="3 9" id="KW-0560">Oxidoreductase</keyword>
<keyword evidence="4 9" id="KW-0503">Monooxygenase</keyword>
<feature type="binding site" evidence="6">
    <location>
        <position position="154"/>
    </location>
    <ligand>
        <name>FMN</name>
        <dbReference type="ChEBI" id="CHEBI:58210"/>
    </ligand>
</feature>
<feature type="binding site" evidence="6">
    <location>
        <position position="229"/>
    </location>
    <ligand>
        <name>FMN</name>
        <dbReference type="ChEBI" id="CHEBI:58210"/>
    </ligand>
</feature>
<name>A0A934UVB5_9MICO</name>
<dbReference type="EMBL" id="JAEHOH010000012">
    <property type="protein sequence ID" value="MBK0419286.1"/>
    <property type="molecule type" value="Genomic_DNA"/>
</dbReference>
<dbReference type="InterPro" id="IPR016215">
    <property type="entry name" value="NTA_MOA"/>
</dbReference>
<evidence type="ECO:0000256" key="2">
    <source>
        <dbReference type="ARBA" id="ARBA00022643"/>
    </source>
</evidence>
<dbReference type="NCBIfam" id="TIGR03860">
    <property type="entry name" value="FMN_nitrolo"/>
    <property type="match status" value="1"/>
</dbReference>
<evidence type="ECO:0000256" key="3">
    <source>
        <dbReference type="ARBA" id="ARBA00023002"/>
    </source>
</evidence>
<dbReference type="Gene3D" id="3.20.20.30">
    <property type="entry name" value="Luciferase-like domain"/>
    <property type="match status" value="1"/>
</dbReference>
<dbReference type="SUPFAM" id="SSF51679">
    <property type="entry name" value="Bacterial luciferase-like"/>
    <property type="match status" value="1"/>
</dbReference>
<feature type="binding site" evidence="6">
    <location>
        <position position="158"/>
    </location>
    <ligand>
        <name>FMN</name>
        <dbReference type="ChEBI" id="CHEBI:58210"/>
    </ligand>
</feature>
<dbReference type="PANTHER" id="PTHR30011">
    <property type="entry name" value="ALKANESULFONATE MONOOXYGENASE-RELATED"/>
    <property type="match status" value="1"/>
</dbReference>
<dbReference type="InterPro" id="IPR036661">
    <property type="entry name" value="Luciferase-like_sf"/>
</dbReference>
<organism evidence="9 10">
    <name type="scientific">Leucobacter chromiisoli</name>
    <dbReference type="NCBI Taxonomy" id="2796471"/>
    <lineage>
        <taxon>Bacteria</taxon>
        <taxon>Bacillati</taxon>
        <taxon>Actinomycetota</taxon>
        <taxon>Actinomycetes</taxon>
        <taxon>Micrococcales</taxon>
        <taxon>Microbacteriaceae</taxon>
        <taxon>Leucobacter</taxon>
    </lineage>
</organism>
<feature type="compositionally biased region" description="Low complexity" evidence="7">
    <location>
        <begin position="456"/>
        <end position="483"/>
    </location>
</feature>
<sequence>MSHAPRPERDHLILAVSYWPTGATNSGWRSRSSYTGGIFDPGLLAETARLAERGVFDYFFWGNTEDSSNANPGGVVRNAFQLNGFTAAAHLAGLTSRIGLVASVNTTYSDPYLTAQLASNVDHLSRGRFGVNFVAGAPGGAAHRNFGHAERPDHADAYTRANEYLEVFTRLQDSWSDDWFVGDKERGRLFAPEAAEPIDFVGEHFRVAGPLNAPRSPQGRVPILHAGTSQESFELGARYADVRFSPYASVEWNRRYAQDQRELAVRQGRSPEDYAFVVGANIYVAETRARARELFEEVQAGLVERFSPALVARHLGIEADRVRAQSRVAAALDIDELPAGGTARALLDDFARITGDYDFTFDDLFRFAANKKNFPVVVGDPGDVADWIEEGYVSGAFDGVKVFPPFMRSAFGDFVDFVVPELQRRGIARSSYTSDTLRGHLGLPRPAVLRRRAEADGSASGVAATGGAKAGATTGGSSAEAGAPAPPAPAPELQGVNA</sequence>
<dbReference type="InterPro" id="IPR011251">
    <property type="entry name" value="Luciferase-like_dom"/>
</dbReference>
<comment type="caution">
    <text evidence="9">The sequence shown here is derived from an EMBL/GenBank/DDBJ whole genome shotgun (WGS) entry which is preliminary data.</text>
</comment>
<proteinExistence type="inferred from homology"/>
<comment type="similarity">
    <text evidence="5">Belongs to the NtaA/SnaA/DszA monooxygenase family.</text>
</comment>
<evidence type="ECO:0000256" key="5">
    <source>
        <dbReference type="ARBA" id="ARBA00033748"/>
    </source>
</evidence>
<protein>
    <submittedName>
        <fullName evidence="9">NtaA/DmoA family FMN-dependent monooxygenase</fullName>
        <ecNumber evidence="9">1.14.-.-</ecNumber>
    </submittedName>
</protein>
<dbReference type="GO" id="GO:0016705">
    <property type="term" value="F:oxidoreductase activity, acting on paired donors, with incorporation or reduction of molecular oxygen"/>
    <property type="evidence" value="ECO:0007669"/>
    <property type="project" value="InterPro"/>
</dbReference>
<dbReference type="InterPro" id="IPR051260">
    <property type="entry name" value="Diverse_substr_monoxygenases"/>
</dbReference>
<dbReference type="Pfam" id="PF00296">
    <property type="entry name" value="Bac_luciferase"/>
    <property type="match status" value="1"/>
</dbReference>